<reference evidence="3 4" key="1">
    <citation type="submission" date="2015-09" db="EMBL/GenBank/DDBJ databases">
        <title>Draft Genome Sequence of Pseudoalteromonas lipolytica UCD-48B.</title>
        <authorList>
            <person name="Krusor M."/>
            <person name="Coil D.A."/>
            <person name="Lang J.M."/>
            <person name="Eisen J.A."/>
            <person name="Alexiev A."/>
        </authorList>
    </citation>
    <scope>NUCLEOTIDE SEQUENCE [LARGE SCALE GENOMIC DNA]</scope>
    <source>
        <strain evidence="3 4">UCD-48B</strain>
    </source>
</reference>
<name>A0A0P7EGY6_9GAMM</name>
<gene>
    <name evidence="3" type="ORF">AOG27_05480</name>
</gene>
<sequence>MTAIFVINLASSTERLNRVSHELNAQNLAFERLDAIDGRKLSDTEITKHYSADLNLKKYHKPLSKGEIGCYLSHRKAWQTIVDRQLDYAIILEDDFVLDRSIHSAIENINTLKQPWQLIKLAAYKDRNRDIAFTKSLADEQHLVIHKKLMSGCCATAVSLAGAKALLKTTATFGRPVDCDLQHVWETGVYGYSLLPYPVSQPDNSQSDIRDRSVKVKKSFWRRKKQQLQSALLNAQYTKQFVKAQQTPSKKKGAAAPLLPIKNH</sequence>
<dbReference type="AlphaFoldDB" id="A0A0P7EGY6"/>
<dbReference type="OrthoDB" id="9816113at2"/>
<accession>A0A0P7EGY6</accession>
<dbReference type="PATRIC" id="fig|570156.3.peg.2079"/>
<dbReference type="Pfam" id="PF01755">
    <property type="entry name" value="Glyco_transf_25"/>
    <property type="match status" value="1"/>
</dbReference>
<keyword evidence="3" id="KW-0808">Transferase</keyword>
<feature type="domain" description="Glycosyl transferase family 25" evidence="2">
    <location>
        <begin position="1"/>
        <end position="179"/>
    </location>
</feature>
<evidence type="ECO:0000313" key="3">
    <source>
        <dbReference type="EMBL" id="KPM84351.1"/>
    </source>
</evidence>
<evidence type="ECO:0000256" key="1">
    <source>
        <dbReference type="SAM" id="MobiDB-lite"/>
    </source>
</evidence>
<dbReference type="GO" id="GO:0016740">
    <property type="term" value="F:transferase activity"/>
    <property type="evidence" value="ECO:0007669"/>
    <property type="project" value="UniProtKB-KW"/>
</dbReference>
<organism evidence="3 4">
    <name type="scientific">Pseudoalteromonas lipolytica</name>
    <dbReference type="NCBI Taxonomy" id="570156"/>
    <lineage>
        <taxon>Bacteria</taxon>
        <taxon>Pseudomonadati</taxon>
        <taxon>Pseudomonadota</taxon>
        <taxon>Gammaproteobacteria</taxon>
        <taxon>Alteromonadales</taxon>
        <taxon>Pseudoalteromonadaceae</taxon>
        <taxon>Pseudoalteromonas</taxon>
    </lineage>
</organism>
<feature type="region of interest" description="Disordered" evidence="1">
    <location>
        <begin position="244"/>
        <end position="264"/>
    </location>
</feature>
<evidence type="ECO:0000313" key="4">
    <source>
        <dbReference type="Proteomes" id="UP000050378"/>
    </source>
</evidence>
<comment type="caution">
    <text evidence="3">The sequence shown here is derived from an EMBL/GenBank/DDBJ whole genome shotgun (WGS) entry which is preliminary data.</text>
</comment>
<proteinExistence type="predicted"/>
<evidence type="ECO:0000259" key="2">
    <source>
        <dbReference type="Pfam" id="PF01755"/>
    </source>
</evidence>
<protein>
    <submittedName>
        <fullName evidence="3">Glycosyl transferase family 25</fullName>
    </submittedName>
</protein>
<dbReference type="RefSeq" id="WP_054552008.1">
    <property type="nucleotide sequence ID" value="NZ_LJTC01000003.1"/>
</dbReference>
<dbReference type="InterPro" id="IPR002654">
    <property type="entry name" value="Glyco_trans_25"/>
</dbReference>
<dbReference type="Proteomes" id="UP000050378">
    <property type="component" value="Unassembled WGS sequence"/>
</dbReference>
<dbReference type="CDD" id="cd06532">
    <property type="entry name" value="Glyco_transf_25"/>
    <property type="match status" value="1"/>
</dbReference>
<dbReference type="STRING" id="570156.AOG27_05480"/>
<dbReference type="EMBL" id="LJTC01000003">
    <property type="protein sequence ID" value="KPM84351.1"/>
    <property type="molecule type" value="Genomic_DNA"/>
</dbReference>